<evidence type="ECO:0000313" key="3">
    <source>
        <dbReference type="Proteomes" id="UP001501509"/>
    </source>
</evidence>
<dbReference type="InterPro" id="IPR016181">
    <property type="entry name" value="Acyl_CoA_acyltransferase"/>
</dbReference>
<dbReference type="EMBL" id="BAAATD010000013">
    <property type="protein sequence ID" value="GAA2626684.1"/>
    <property type="molecule type" value="Genomic_DNA"/>
</dbReference>
<keyword evidence="3" id="KW-1185">Reference proteome</keyword>
<proteinExistence type="predicted"/>
<dbReference type="PROSITE" id="PS51186">
    <property type="entry name" value="GNAT"/>
    <property type="match status" value="1"/>
</dbReference>
<feature type="domain" description="N-acetyltransferase" evidence="1">
    <location>
        <begin position="14"/>
        <end position="195"/>
    </location>
</feature>
<protein>
    <submittedName>
        <fullName evidence="2">GNAT family N-acetyltransferase</fullName>
    </submittedName>
</protein>
<sequence length="200" mass="22181">MTARDDRATAANAVTFRRFDAAGARRQRAVVSQIHRDAYAEQIATGEQFASHEAFMTRFDTYTAREGLDLVIAFSGEGPAAQPIGQAWGWPLGAGTKWWDGLETVPEPGFTDEDGRRTFALSEIMVGQRWTGRGVAHALHDALLAQRTEQRATLLVRPENPAHTIYRRWGWRTATQLRPGWPGAPLMDVLMLPLPLVSAT</sequence>
<reference evidence="3" key="1">
    <citation type="journal article" date="2019" name="Int. J. Syst. Evol. Microbiol.">
        <title>The Global Catalogue of Microorganisms (GCM) 10K type strain sequencing project: providing services to taxonomists for standard genome sequencing and annotation.</title>
        <authorList>
            <consortium name="The Broad Institute Genomics Platform"/>
            <consortium name="The Broad Institute Genome Sequencing Center for Infectious Disease"/>
            <person name="Wu L."/>
            <person name="Ma J."/>
        </authorList>
    </citation>
    <scope>NUCLEOTIDE SEQUENCE [LARGE SCALE GENOMIC DNA]</scope>
    <source>
        <strain evidence="3">JCM 6833</strain>
    </source>
</reference>
<dbReference type="InterPro" id="IPR000182">
    <property type="entry name" value="GNAT_dom"/>
</dbReference>
<dbReference type="Proteomes" id="UP001501509">
    <property type="component" value="Unassembled WGS sequence"/>
</dbReference>
<name>A0ABP6CV13_9ACTN</name>
<dbReference type="SUPFAM" id="SSF55729">
    <property type="entry name" value="Acyl-CoA N-acyltransferases (Nat)"/>
    <property type="match status" value="1"/>
</dbReference>
<organism evidence="2 3">
    <name type="scientific">Actinomadura fulvescens</name>
    <dbReference type="NCBI Taxonomy" id="46160"/>
    <lineage>
        <taxon>Bacteria</taxon>
        <taxon>Bacillati</taxon>
        <taxon>Actinomycetota</taxon>
        <taxon>Actinomycetes</taxon>
        <taxon>Streptosporangiales</taxon>
        <taxon>Thermomonosporaceae</taxon>
        <taxon>Actinomadura</taxon>
    </lineage>
</organism>
<evidence type="ECO:0000259" key="1">
    <source>
        <dbReference type="PROSITE" id="PS51186"/>
    </source>
</evidence>
<evidence type="ECO:0000313" key="2">
    <source>
        <dbReference type="EMBL" id="GAA2626684.1"/>
    </source>
</evidence>
<comment type="caution">
    <text evidence="2">The sequence shown here is derived from an EMBL/GenBank/DDBJ whole genome shotgun (WGS) entry which is preliminary data.</text>
</comment>
<accession>A0ABP6CV13</accession>
<dbReference type="Pfam" id="PF13673">
    <property type="entry name" value="Acetyltransf_10"/>
    <property type="match status" value="1"/>
</dbReference>
<gene>
    <name evidence="2" type="ORF">GCM10010411_74580</name>
</gene>
<dbReference type="Gene3D" id="3.40.630.30">
    <property type="match status" value="1"/>
</dbReference>